<feature type="region of interest" description="Disordered" evidence="1">
    <location>
        <begin position="74"/>
        <end position="99"/>
    </location>
</feature>
<name>A0A8S9KPB9_BRACR</name>
<proteinExistence type="predicted"/>
<sequence>MEEAMAEHIQNTQEVAHEAEKKGNDQQEVNYINKHGYVKNNQTQGAGYQQGFPQHFQGKTLVFSQAHNRFVGQNQNQNQQNPQSNQQAALAAANSPPDELKGLGMMMPTAIARSVGSGQCVQSGYHGHQHQDGQHVHRADEEATEKLVTVRRGCGHGACGEERRKERTEHPTSYEVTGPDEPTETLLVRVYFSKVPYPIPPKHLMAPISAEQLVGETQEEIKALFIEALTPALQVLPKVDDPGKFSFPRSIAGVEFKETLCDSGSV</sequence>
<accession>A0A8S9KPB9</accession>
<feature type="region of interest" description="Disordered" evidence="1">
    <location>
        <begin position="161"/>
        <end position="180"/>
    </location>
</feature>
<gene>
    <name evidence="2" type="ORF">F2Q68_00009605</name>
</gene>
<reference evidence="2" key="1">
    <citation type="submission" date="2019-12" db="EMBL/GenBank/DDBJ databases">
        <title>Genome sequencing and annotation of Brassica cretica.</title>
        <authorList>
            <person name="Studholme D.J."/>
            <person name="Sarris P.F."/>
        </authorList>
    </citation>
    <scope>NUCLEOTIDE SEQUENCE</scope>
    <source>
        <strain evidence="2">PFS-001/15</strain>
        <tissue evidence="2">Leaf</tissue>
    </source>
</reference>
<dbReference type="AlphaFoldDB" id="A0A8S9KPB9"/>
<comment type="caution">
    <text evidence="2">The sequence shown here is derived from an EMBL/GenBank/DDBJ whole genome shotgun (WGS) entry which is preliminary data.</text>
</comment>
<feature type="compositionally biased region" description="Basic and acidic residues" evidence="1">
    <location>
        <begin position="15"/>
        <end position="25"/>
    </location>
</feature>
<feature type="compositionally biased region" description="Basic and acidic residues" evidence="1">
    <location>
        <begin position="161"/>
        <end position="172"/>
    </location>
</feature>
<protein>
    <submittedName>
        <fullName evidence="2">Uncharacterized protein</fullName>
    </submittedName>
</protein>
<evidence type="ECO:0000313" key="2">
    <source>
        <dbReference type="EMBL" id="KAF2596744.1"/>
    </source>
</evidence>
<dbReference type="Proteomes" id="UP000712281">
    <property type="component" value="Unassembled WGS sequence"/>
</dbReference>
<dbReference type="EMBL" id="QGKW02000717">
    <property type="protein sequence ID" value="KAF2596744.1"/>
    <property type="molecule type" value="Genomic_DNA"/>
</dbReference>
<feature type="region of interest" description="Disordered" evidence="1">
    <location>
        <begin position="1"/>
        <end position="26"/>
    </location>
</feature>
<evidence type="ECO:0000313" key="3">
    <source>
        <dbReference type="Proteomes" id="UP000712281"/>
    </source>
</evidence>
<feature type="compositionally biased region" description="Low complexity" evidence="1">
    <location>
        <begin position="74"/>
        <end position="97"/>
    </location>
</feature>
<evidence type="ECO:0000256" key="1">
    <source>
        <dbReference type="SAM" id="MobiDB-lite"/>
    </source>
</evidence>
<organism evidence="2 3">
    <name type="scientific">Brassica cretica</name>
    <name type="common">Mustard</name>
    <dbReference type="NCBI Taxonomy" id="69181"/>
    <lineage>
        <taxon>Eukaryota</taxon>
        <taxon>Viridiplantae</taxon>
        <taxon>Streptophyta</taxon>
        <taxon>Embryophyta</taxon>
        <taxon>Tracheophyta</taxon>
        <taxon>Spermatophyta</taxon>
        <taxon>Magnoliopsida</taxon>
        <taxon>eudicotyledons</taxon>
        <taxon>Gunneridae</taxon>
        <taxon>Pentapetalae</taxon>
        <taxon>rosids</taxon>
        <taxon>malvids</taxon>
        <taxon>Brassicales</taxon>
        <taxon>Brassicaceae</taxon>
        <taxon>Brassiceae</taxon>
        <taxon>Brassica</taxon>
    </lineage>
</organism>